<dbReference type="GO" id="GO:0016787">
    <property type="term" value="F:hydrolase activity"/>
    <property type="evidence" value="ECO:0007669"/>
    <property type="project" value="UniProtKB-KW"/>
</dbReference>
<sequence length="276" mass="31277">MQQHHLSTGFIQLNQRQLFLRTMQNSGGNGSAVIVIPPFAEEMNKSRHLLNAAMRQLAAAGYSCFMLDNYGTGDSAGDLDQASIDIWRDDLYQLLLLLQQQGYQNINFIAVRFGVIQLFDLMNKHILPLPMQQLVLWQPVFDVSKFWQQFVRLKVAEAMAAGNKISQKDLEQQLSEGENIEIAGYPISPAFYHSLLDINSSSPAQLSGIKLQWLETSQLDTVALPVQKMREQLQQHCQLHYTQLKAEPYWQTAELASAEQLIALTLQYLTEGAQHD</sequence>
<protein>
    <submittedName>
        <fullName evidence="1">Exosortase A system-associated hydrolase 2</fullName>
    </submittedName>
</protein>
<dbReference type="RefSeq" id="WP_092790916.1">
    <property type="nucleotide sequence ID" value="NZ_FNXF01000003.1"/>
</dbReference>
<dbReference type="InterPro" id="IPR029058">
    <property type="entry name" value="AB_hydrolase_fold"/>
</dbReference>
<proteinExistence type="predicted"/>
<evidence type="ECO:0000313" key="2">
    <source>
        <dbReference type="Proteomes" id="UP000199371"/>
    </source>
</evidence>
<organism evidence="1 2">
    <name type="scientific">Rheinheimera pacifica</name>
    <dbReference type="NCBI Taxonomy" id="173990"/>
    <lineage>
        <taxon>Bacteria</taxon>
        <taxon>Pseudomonadati</taxon>
        <taxon>Pseudomonadota</taxon>
        <taxon>Gammaproteobacteria</taxon>
        <taxon>Chromatiales</taxon>
        <taxon>Chromatiaceae</taxon>
        <taxon>Rheinheimera</taxon>
    </lineage>
</organism>
<accession>A0A1H6KKL7</accession>
<dbReference type="Proteomes" id="UP000199371">
    <property type="component" value="Unassembled WGS sequence"/>
</dbReference>
<dbReference type="AlphaFoldDB" id="A0A1H6KKL7"/>
<keyword evidence="1" id="KW-0378">Hydrolase</keyword>
<dbReference type="STRING" id="173990.SAMN05660691_01006"/>
<dbReference type="SUPFAM" id="SSF53474">
    <property type="entry name" value="alpha/beta-Hydrolases"/>
    <property type="match status" value="1"/>
</dbReference>
<keyword evidence="2" id="KW-1185">Reference proteome</keyword>
<dbReference type="OrthoDB" id="249225at2"/>
<gene>
    <name evidence="1" type="ORF">SAMN05660691_01006</name>
</gene>
<dbReference type="EMBL" id="FNXF01000003">
    <property type="protein sequence ID" value="SEH72073.1"/>
    <property type="molecule type" value="Genomic_DNA"/>
</dbReference>
<name>A0A1H6KKL7_9GAMM</name>
<evidence type="ECO:0000313" key="1">
    <source>
        <dbReference type="EMBL" id="SEH72073.1"/>
    </source>
</evidence>
<dbReference type="Gene3D" id="3.40.50.1820">
    <property type="entry name" value="alpha/beta hydrolase"/>
    <property type="match status" value="1"/>
</dbReference>
<reference evidence="2" key="1">
    <citation type="submission" date="2016-10" db="EMBL/GenBank/DDBJ databases">
        <authorList>
            <person name="Varghese N."/>
            <person name="Submissions S."/>
        </authorList>
    </citation>
    <scope>NUCLEOTIDE SEQUENCE [LARGE SCALE GENOMIC DNA]</scope>
    <source>
        <strain evidence="2">DSM 17616</strain>
    </source>
</reference>